<dbReference type="NCBIfam" id="TIGR04085">
    <property type="entry name" value="rSAM_more_4Fe4S"/>
    <property type="match status" value="1"/>
</dbReference>
<keyword evidence="5" id="KW-0411">Iron-sulfur</keyword>
<evidence type="ECO:0000313" key="8">
    <source>
        <dbReference type="Proteomes" id="UP000035579"/>
    </source>
</evidence>
<dbReference type="Gene3D" id="3.20.20.70">
    <property type="entry name" value="Aldolase class I"/>
    <property type="match status" value="1"/>
</dbReference>
<evidence type="ECO:0000256" key="4">
    <source>
        <dbReference type="ARBA" id="ARBA00023004"/>
    </source>
</evidence>
<comment type="cofactor">
    <cofactor evidence="1">
        <name>[4Fe-4S] cluster</name>
        <dbReference type="ChEBI" id="CHEBI:49883"/>
    </cofactor>
</comment>
<dbReference type="SFLD" id="SFLDG01067">
    <property type="entry name" value="SPASM/twitch_domain_containing"/>
    <property type="match status" value="1"/>
</dbReference>
<proteinExistence type="predicted"/>
<dbReference type="InterPro" id="IPR023867">
    <property type="entry name" value="Sulphatase_maturase_rSAM"/>
</dbReference>
<keyword evidence="9" id="KW-1185">Reference proteome</keyword>
<evidence type="ECO:0000256" key="3">
    <source>
        <dbReference type="ARBA" id="ARBA00022723"/>
    </source>
</evidence>
<dbReference type="PANTHER" id="PTHR43273">
    <property type="entry name" value="ANAEROBIC SULFATASE-MATURATING ENZYME HOMOLOG ASLB-RELATED"/>
    <property type="match status" value="1"/>
</dbReference>
<dbReference type="SUPFAM" id="SSF102114">
    <property type="entry name" value="Radical SAM enzymes"/>
    <property type="match status" value="1"/>
</dbReference>
<dbReference type="Proteomes" id="UP000035579">
    <property type="component" value="Chromosome"/>
</dbReference>
<dbReference type="GO" id="GO:0051536">
    <property type="term" value="F:iron-sulfur cluster binding"/>
    <property type="evidence" value="ECO:0007669"/>
    <property type="project" value="UniProtKB-KW"/>
</dbReference>
<evidence type="ECO:0000313" key="9">
    <source>
        <dbReference type="Proteomes" id="UP000256345"/>
    </source>
</evidence>
<dbReference type="EMBL" id="CP011509">
    <property type="protein sequence ID" value="AKJ08075.1"/>
    <property type="molecule type" value="Genomic_DNA"/>
</dbReference>
<dbReference type="PANTHER" id="PTHR43273:SF8">
    <property type="entry name" value="RADICAL SAM DOMAIN PROTEIN"/>
    <property type="match status" value="1"/>
</dbReference>
<dbReference type="InterPro" id="IPR007197">
    <property type="entry name" value="rSAM"/>
</dbReference>
<keyword evidence="2" id="KW-0949">S-adenosyl-L-methionine</keyword>
<dbReference type="AlphaFoldDB" id="A0AAC8QJ48"/>
<evidence type="ECO:0000256" key="1">
    <source>
        <dbReference type="ARBA" id="ARBA00001966"/>
    </source>
</evidence>
<dbReference type="EMBL" id="QUMU01000007">
    <property type="protein sequence ID" value="REG29813.1"/>
    <property type="molecule type" value="Genomic_DNA"/>
</dbReference>
<protein>
    <submittedName>
        <fullName evidence="6">Transcriptional regulator</fullName>
    </submittedName>
</protein>
<sequence length="610" mass="69696">MNAPQLKPQREYSRHIHLLYVPTLGCNLGCSYCYLGDQTTRNTLKKDAARATATLRHALDAFEAAGVLAFNVSLHGGEVTTMPPAVLEELFTLIRGYYMGHFDALSALGQPKSVPHIKTNLYRFAPLYDLFVKHKVSISASIDLPLALHAKHRTTRGGASWLDKTLENLRLLARYPHAKKISATLCEEHLADIPAIIDDIWFIHRELGFDMNRFNVMFAFESALNETHEVSKGKSPLTQASPAKQMELYRALNEAFAGTELEEGLRRNWFDEFKPSYCTSAFNCGERFFLLQSDGSVYSCVRGQGLEELHYGNVFTDSVEQILATGARKVSALHQAQGFDSSCQSCGHLRLCRTGCPAVKLQMKSAKSYTCELQKALYTDNPRSFPEDPPEAQQDYARWYARNMHPRLAFAEAPPPRPGVLLPNDLYQEKNTLPALIAEDETLQALYSHEAFVLEMGEERLPLSSQLLKRERSVFTLTKEDRLRLHVRKELFQKACPEPIRNTLYLQLLRDTPVIYGDEKRTKQEHLFTYQLHFHCLEPSDSLGEEYVMADLGGILHLHRSLYLPQVSNNLFVTTQYLREYHYQKQKNNAFYHIQAINLPFQNFEFFYVP</sequence>
<reference evidence="7 9" key="2">
    <citation type="submission" date="2018-08" db="EMBL/GenBank/DDBJ databases">
        <title>Genomic Encyclopedia of Archaeal and Bacterial Type Strains, Phase II (KMG-II): from individual species to whole genera.</title>
        <authorList>
            <person name="Goeker M."/>
        </authorList>
    </citation>
    <scope>NUCLEOTIDE SEQUENCE [LARGE SCALE GENOMIC DNA]</scope>
    <source>
        <strain evidence="7 9">DSM 2261</strain>
    </source>
</reference>
<gene>
    <name evidence="6" type="ORF">AA314_09701</name>
    <name evidence="7" type="ORF">ATI61_107510</name>
</gene>
<name>A0AAC8QJ48_9BACT</name>
<dbReference type="CDD" id="cd01335">
    <property type="entry name" value="Radical_SAM"/>
    <property type="match status" value="1"/>
</dbReference>
<dbReference type="GO" id="GO:0046872">
    <property type="term" value="F:metal ion binding"/>
    <property type="evidence" value="ECO:0007669"/>
    <property type="project" value="UniProtKB-KW"/>
</dbReference>
<reference evidence="6 8" key="1">
    <citation type="submission" date="2015-05" db="EMBL/GenBank/DDBJ databases">
        <title>Genome assembly of Archangium gephyra DSM 2261.</title>
        <authorList>
            <person name="Sharma G."/>
            <person name="Subramanian S."/>
        </authorList>
    </citation>
    <scope>NUCLEOTIDE SEQUENCE [LARGE SCALE GENOMIC DNA]</scope>
    <source>
        <strain evidence="6 8">DSM 2261</strain>
    </source>
</reference>
<dbReference type="KEGG" id="age:AA314_09701"/>
<organism evidence="6 8">
    <name type="scientific">Archangium gephyra</name>
    <dbReference type="NCBI Taxonomy" id="48"/>
    <lineage>
        <taxon>Bacteria</taxon>
        <taxon>Pseudomonadati</taxon>
        <taxon>Myxococcota</taxon>
        <taxon>Myxococcia</taxon>
        <taxon>Myxococcales</taxon>
        <taxon>Cystobacterineae</taxon>
        <taxon>Archangiaceae</taxon>
        <taxon>Archangium</taxon>
    </lineage>
</organism>
<evidence type="ECO:0000256" key="2">
    <source>
        <dbReference type="ARBA" id="ARBA00022691"/>
    </source>
</evidence>
<dbReference type="GO" id="GO:0016491">
    <property type="term" value="F:oxidoreductase activity"/>
    <property type="evidence" value="ECO:0007669"/>
    <property type="project" value="InterPro"/>
</dbReference>
<dbReference type="Proteomes" id="UP000256345">
    <property type="component" value="Unassembled WGS sequence"/>
</dbReference>
<keyword evidence="3" id="KW-0479">Metal-binding</keyword>
<evidence type="ECO:0000313" key="6">
    <source>
        <dbReference type="EMBL" id="AKJ08075.1"/>
    </source>
</evidence>
<dbReference type="InterPro" id="IPR013785">
    <property type="entry name" value="Aldolase_TIM"/>
</dbReference>
<keyword evidence="4" id="KW-0408">Iron</keyword>
<evidence type="ECO:0000256" key="5">
    <source>
        <dbReference type="ARBA" id="ARBA00023014"/>
    </source>
</evidence>
<accession>A0AAC8QJ48</accession>
<evidence type="ECO:0000313" key="7">
    <source>
        <dbReference type="EMBL" id="REG29813.1"/>
    </source>
</evidence>
<dbReference type="RefSeq" id="WP_211276598.1">
    <property type="nucleotide sequence ID" value="NZ_CP011509.1"/>
</dbReference>
<dbReference type="InterPro" id="IPR023885">
    <property type="entry name" value="4Fe4S-binding_SPASM_dom"/>
</dbReference>
<dbReference type="SFLD" id="SFLDS00029">
    <property type="entry name" value="Radical_SAM"/>
    <property type="match status" value="1"/>
</dbReference>
<dbReference type="InterPro" id="IPR058240">
    <property type="entry name" value="rSAM_sf"/>
</dbReference>